<feature type="domain" description="Aminoglycoside phosphotransferase" evidence="1">
    <location>
        <begin position="31"/>
        <end position="249"/>
    </location>
</feature>
<reference evidence="2" key="1">
    <citation type="submission" date="2018-05" db="EMBL/GenBank/DDBJ databases">
        <authorList>
            <person name="Lanie J.A."/>
            <person name="Ng W.-L."/>
            <person name="Kazmierczak K.M."/>
            <person name="Andrzejewski T.M."/>
            <person name="Davidsen T.M."/>
            <person name="Wayne K.J."/>
            <person name="Tettelin H."/>
            <person name="Glass J.I."/>
            <person name="Rusch D."/>
            <person name="Podicherti R."/>
            <person name="Tsui H.-C.T."/>
            <person name="Winkler M.E."/>
        </authorList>
    </citation>
    <scope>NUCLEOTIDE SEQUENCE</scope>
</reference>
<evidence type="ECO:0000259" key="1">
    <source>
        <dbReference type="Pfam" id="PF01636"/>
    </source>
</evidence>
<dbReference type="CDD" id="cd05154">
    <property type="entry name" value="ACAD10_11_N-like"/>
    <property type="match status" value="1"/>
</dbReference>
<organism evidence="2">
    <name type="scientific">marine metagenome</name>
    <dbReference type="NCBI Taxonomy" id="408172"/>
    <lineage>
        <taxon>unclassified sequences</taxon>
        <taxon>metagenomes</taxon>
        <taxon>ecological metagenomes</taxon>
    </lineage>
</organism>
<feature type="non-terminal residue" evidence="2">
    <location>
        <position position="1"/>
    </location>
</feature>
<dbReference type="EMBL" id="UINC01001558">
    <property type="protein sequence ID" value="SUZ83599.1"/>
    <property type="molecule type" value="Genomic_DNA"/>
</dbReference>
<evidence type="ECO:0000313" key="2">
    <source>
        <dbReference type="EMBL" id="SUZ83599.1"/>
    </source>
</evidence>
<sequence>VNDAVHNLDLNKLSEYLGRQLPNFSGINTSKKFGTGQSNPTYLIDTPEKKYVLRKKPPGKLLPSAHAVDREYRIIKALEKTAVPVPKTMLLCEDESVIGTIFYLMEFVDGRIFWDPSLPEINKEQRKAVYKETVRVMTALHNIDIEQANLLDFGKPGNYFERQVNRWVTQYRAAETEKYPEVEALIIWLEEAMPEDDGLVSIVHGDYRLYNMIFDHNSEAILAVLDWELSTLGHPYADLAYQCMSWYIPQIGITPGLAGMNLEELGIPSEDEYVESYCKRMNIDSIPNWSFYLAFGFFRLAGIAQGVYKRSLQGNASAKNANELGAAVPILGKIALSIINK</sequence>
<dbReference type="Gene3D" id="3.90.1200.10">
    <property type="match status" value="1"/>
</dbReference>
<dbReference type="SUPFAM" id="SSF56112">
    <property type="entry name" value="Protein kinase-like (PK-like)"/>
    <property type="match status" value="1"/>
</dbReference>
<gene>
    <name evidence="2" type="ORF">METZ01_LOCUS36453</name>
</gene>
<protein>
    <recommendedName>
        <fullName evidence="1">Aminoglycoside phosphotransferase domain-containing protein</fullName>
    </recommendedName>
</protein>
<dbReference type="InterPro" id="IPR052898">
    <property type="entry name" value="ACAD10-like"/>
</dbReference>
<dbReference type="PANTHER" id="PTHR47829:SF3">
    <property type="entry name" value="AMINOGLYCOSIDE PHOSPHOTRANSFERASE DOMAIN-CONTAINING PROTEIN"/>
    <property type="match status" value="1"/>
</dbReference>
<dbReference type="Pfam" id="PF01636">
    <property type="entry name" value="APH"/>
    <property type="match status" value="1"/>
</dbReference>
<dbReference type="InterPro" id="IPR011009">
    <property type="entry name" value="Kinase-like_dom_sf"/>
</dbReference>
<proteinExistence type="predicted"/>
<name>A0A381QYA5_9ZZZZ</name>
<accession>A0A381QYA5</accession>
<dbReference type="InterPro" id="IPR002575">
    <property type="entry name" value="Aminoglycoside_PTrfase"/>
</dbReference>
<dbReference type="InterPro" id="IPR041726">
    <property type="entry name" value="ACAD10_11_N"/>
</dbReference>
<dbReference type="AlphaFoldDB" id="A0A381QYA5"/>
<dbReference type="Gene3D" id="3.30.200.20">
    <property type="entry name" value="Phosphorylase Kinase, domain 1"/>
    <property type="match status" value="1"/>
</dbReference>
<dbReference type="PANTHER" id="PTHR47829">
    <property type="entry name" value="HYDROLASE, PUTATIVE (AFU_ORTHOLOGUE AFUA_1G12880)-RELATED"/>
    <property type="match status" value="1"/>
</dbReference>